<dbReference type="EMBL" id="VWNA01000003">
    <property type="protein sequence ID" value="MQT15061.1"/>
    <property type="molecule type" value="Genomic_DNA"/>
</dbReference>
<keyword evidence="7" id="KW-0723">Serine/threonine-protein kinase</keyword>
<keyword evidence="2 5" id="KW-0547">Nucleotide-binding</keyword>
<dbReference type="SUPFAM" id="SSF56112">
    <property type="entry name" value="Protein kinase-like (PK-like)"/>
    <property type="match status" value="1"/>
</dbReference>
<evidence type="ECO:0000313" key="7">
    <source>
        <dbReference type="EMBL" id="MQT15061.1"/>
    </source>
</evidence>
<evidence type="ECO:0000256" key="5">
    <source>
        <dbReference type="PROSITE-ProRule" id="PRU10141"/>
    </source>
</evidence>
<dbReference type="Proteomes" id="UP000332515">
    <property type="component" value="Unassembled WGS sequence"/>
</dbReference>
<name>A0A6A7YAS3_9HYPH</name>
<comment type="caution">
    <text evidence="7">The sequence shown here is derived from an EMBL/GenBank/DDBJ whole genome shotgun (WGS) entry which is preliminary data.</text>
</comment>
<evidence type="ECO:0000313" key="8">
    <source>
        <dbReference type="Proteomes" id="UP000332515"/>
    </source>
</evidence>
<dbReference type="AlphaFoldDB" id="A0A6A7YAS3"/>
<dbReference type="Gene3D" id="1.10.510.10">
    <property type="entry name" value="Transferase(Phosphotransferase) domain 1"/>
    <property type="match status" value="1"/>
</dbReference>
<feature type="domain" description="Protein kinase" evidence="6">
    <location>
        <begin position="26"/>
        <end position="300"/>
    </location>
</feature>
<dbReference type="SMART" id="SM00220">
    <property type="entry name" value="S_TKc"/>
    <property type="match status" value="1"/>
</dbReference>
<dbReference type="InterPro" id="IPR000719">
    <property type="entry name" value="Prot_kinase_dom"/>
</dbReference>
<dbReference type="InterPro" id="IPR017441">
    <property type="entry name" value="Protein_kinase_ATP_BS"/>
</dbReference>
<organism evidence="7 8">
    <name type="scientific">Segnochrobactrum spirostomi</name>
    <dbReference type="NCBI Taxonomy" id="2608987"/>
    <lineage>
        <taxon>Bacteria</taxon>
        <taxon>Pseudomonadati</taxon>
        <taxon>Pseudomonadota</taxon>
        <taxon>Alphaproteobacteria</taxon>
        <taxon>Hyphomicrobiales</taxon>
        <taxon>Segnochrobactraceae</taxon>
        <taxon>Segnochrobactrum</taxon>
    </lineage>
</organism>
<feature type="binding site" evidence="5">
    <location>
        <position position="61"/>
    </location>
    <ligand>
        <name>ATP</name>
        <dbReference type="ChEBI" id="CHEBI:30616"/>
    </ligand>
</feature>
<evidence type="ECO:0000256" key="2">
    <source>
        <dbReference type="ARBA" id="ARBA00022741"/>
    </source>
</evidence>
<dbReference type="PANTHER" id="PTHR43289:SF6">
    <property type="entry name" value="SERINE_THREONINE-PROTEIN KINASE NEKL-3"/>
    <property type="match status" value="1"/>
</dbReference>
<dbReference type="GO" id="GO:0004674">
    <property type="term" value="F:protein serine/threonine kinase activity"/>
    <property type="evidence" value="ECO:0007669"/>
    <property type="project" value="UniProtKB-KW"/>
</dbReference>
<protein>
    <submittedName>
        <fullName evidence="7">Serine/threonine protein kinase</fullName>
    </submittedName>
</protein>
<dbReference type="PROSITE" id="PS00107">
    <property type="entry name" value="PROTEIN_KINASE_ATP"/>
    <property type="match status" value="1"/>
</dbReference>
<dbReference type="InterPro" id="IPR008271">
    <property type="entry name" value="Ser/Thr_kinase_AS"/>
</dbReference>
<evidence type="ECO:0000256" key="3">
    <source>
        <dbReference type="ARBA" id="ARBA00022777"/>
    </source>
</evidence>
<dbReference type="PROSITE" id="PS00108">
    <property type="entry name" value="PROTEIN_KINASE_ST"/>
    <property type="match status" value="1"/>
</dbReference>
<evidence type="ECO:0000256" key="1">
    <source>
        <dbReference type="ARBA" id="ARBA00022679"/>
    </source>
</evidence>
<evidence type="ECO:0000259" key="6">
    <source>
        <dbReference type="PROSITE" id="PS50011"/>
    </source>
</evidence>
<keyword evidence="8" id="KW-1185">Reference proteome</keyword>
<dbReference type="CDD" id="cd14014">
    <property type="entry name" value="STKc_PknB_like"/>
    <property type="match status" value="1"/>
</dbReference>
<dbReference type="RefSeq" id="WP_153489305.1">
    <property type="nucleotide sequence ID" value="NZ_VWNA01000003.1"/>
</dbReference>
<dbReference type="Pfam" id="PF00069">
    <property type="entry name" value="Pkinase"/>
    <property type="match status" value="1"/>
</dbReference>
<keyword evidence="4 5" id="KW-0067">ATP-binding</keyword>
<accession>A0A6A7YAS3</accession>
<proteinExistence type="predicted"/>
<sequence>MSAMDDRFAVPDRAPPPLGVHLRGRYRLLEIVGRGGTSTVFRAEDAVRLRARSPRPQVAVKVVDLVGEYQSDAVELLHREARRMQGLAHPNIVKVFDSDTDGRYHFIIMELLSGATLAQILRGPATGGLPLDQAMGLVRRIGSALAFAHARDVVHADLKPSNVFITRNRSVKLLDFGLAHAIRPAALAEVDEDATILYIERLGGLTPQFASIEMLTGGAPTKACDIYAFGVLTYLMLCGRHPYRRKTAIEAHREGLEPIRPPQLDKARWRTLRAALEVDSARRIQSIEAFVETFNEPSWFRRLIRRSGVAAL</sequence>
<gene>
    <name evidence="7" type="ORF">F0357_20865</name>
</gene>
<dbReference type="Gene3D" id="3.30.200.20">
    <property type="entry name" value="Phosphorylase Kinase, domain 1"/>
    <property type="match status" value="1"/>
</dbReference>
<keyword evidence="1" id="KW-0808">Transferase</keyword>
<dbReference type="PANTHER" id="PTHR43289">
    <property type="entry name" value="MITOGEN-ACTIVATED PROTEIN KINASE KINASE KINASE 20-RELATED"/>
    <property type="match status" value="1"/>
</dbReference>
<dbReference type="InterPro" id="IPR011009">
    <property type="entry name" value="Kinase-like_dom_sf"/>
</dbReference>
<dbReference type="GO" id="GO:0005524">
    <property type="term" value="F:ATP binding"/>
    <property type="evidence" value="ECO:0007669"/>
    <property type="project" value="UniProtKB-UniRule"/>
</dbReference>
<reference evidence="7 8" key="1">
    <citation type="submission" date="2019-09" db="EMBL/GenBank/DDBJ databases">
        <title>Segnochrobactrum spirostomi gen. nov., sp. nov., isolated from the ciliate Spirostomum cf. yagiui and description of a novel family, Segnochrobactraceae fam. nov. within the order Rhizobiales of the class Alphaproteobacteria.</title>
        <authorList>
            <person name="Akter S."/>
            <person name="Shazib S.U.A."/>
            <person name="Shin M.K."/>
        </authorList>
    </citation>
    <scope>NUCLEOTIDE SEQUENCE [LARGE SCALE GENOMIC DNA]</scope>
    <source>
        <strain evidence="7 8">Sp-1</strain>
    </source>
</reference>
<dbReference type="PROSITE" id="PS50011">
    <property type="entry name" value="PROTEIN_KINASE_DOM"/>
    <property type="match status" value="1"/>
</dbReference>
<evidence type="ECO:0000256" key="4">
    <source>
        <dbReference type="ARBA" id="ARBA00022840"/>
    </source>
</evidence>
<keyword evidence="3 7" id="KW-0418">Kinase</keyword>